<evidence type="ECO:0000313" key="1">
    <source>
        <dbReference type="EMBL" id="TDC98527.1"/>
    </source>
</evidence>
<dbReference type="Proteomes" id="UP000295258">
    <property type="component" value="Unassembled WGS sequence"/>
</dbReference>
<organism evidence="1 2">
    <name type="scientific">Nonomuraea deserti</name>
    <dbReference type="NCBI Taxonomy" id="1848322"/>
    <lineage>
        <taxon>Bacteria</taxon>
        <taxon>Bacillati</taxon>
        <taxon>Actinomycetota</taxon>
        <taxon>Actinomycetes</taxon>
        <taxon>Streptosporangiales</taxon>
        <taxon>Streptosporangiaceae</taxon>
        <taxon>Nonomuraea</taxon>
    </lineage>
</organism>
<dbReference type="EMBL" id="SMKO01000137">
    <property type="protein sequence ID" value="TDC98527.1"/>
    <property type="molecule type" value="Genomic_DNA"/>
</dbReference>
<name>A0A4R4V0M8_9ACTN</name>
<evidence type="ECO:0000313" key="2">
    <source>
        <dbReference type="Proteomes" id="UP000295258"/>
    </source>
</evidence>
<keyword evidence="2" id="KW-1185">Reference proteome</keyword>
<reference evidence="1 2" key="1">
    <citation type="submission" date="2019-03" db="EMBL/GenBank/DDBJ databases">
        <title>Draft genome sequences of novel Actinobacteria.</title>
        <authorList>
            <person name="Sahin N."/>
            <person name="Ay H."/>
            <person name="Saygin H."/>
        </authorList>
    </citation>
    <scope>NUCLEOTIDE SEQUENCE [LARGE SCALE GENOMIC DNA]</scope>
    <source>
        <strain evidence="1 2">KC310</strain>
    </source>
</reference>
<comment type="caution">
    <text evidence="1">The sequence shown here is derived from an EMBL/GenBank/DDBJ whole genome shotgun (WGS) entry which is preliminary data.</text>
</comment>
<accession>A0A4R4V0M8</accession>
<protein>
    <submittedName>
        <fullName evidence="1">Uncharacterized protein</fullName>
    </submittedName>
</protein>
<proteinExistence type="predicted"/>
<dbReference type="AlphaFoldDB" id="A0A4R4V0M8"/>
<gene>
    <name evidence="1" type="ORF">E1292_35045</name>
</gene>
<sequence>MMLLCVAAVTSCAAAGPANLEEAGERLSADAGRLLDAAGLDVSQAEEIDDDVCLPGQARRLLRAESDAAGASTGLLDRLGEMGYSKIADDVDLRDDDADVSVLRNPETGLTFELTVLAGEPPVVRIVGKTTCYAAE</sequence>
<dbReference type="RefSeq" id="WP_132601301.1">
    <property type="nucleotide sequence ID" value="NZ_SMKO01000137.1"/>
</dbReference>